<gene>
    <name evidence="2" type="ORF">AOZ06_16775</name>
</gene>
<keyword evidence="1" id="KW-1133">Transmembrane helix</keyword>
<protein>
    <submittedName>
        <fullName evidence="2">Uncharacterized protein</fullName>
    </submittedName>
</protein>
<dbReference type="EMBL" id="CP012752">
    <property type="protein sequence ID" value="ALG08344.1"/>
    <property type="molecule type" value="Genomic_DNA"/>
</dbReference>
<proteinExistence type="predicted"/>
<name>A0A0N9HTC2_9PSEU</name>
<dbReference type="Proteomes" id="UP000063699">
    <property type="component" value="Chromosome"/>
</dbReference>
<feature type="transmembrane region" description="Helical" evidence="1">
    <location>
        <begin position="132"/>
        <end position="149"/>
    </location>
</feature>
<feature type="transmembrane region" description="Helical" evidence="1">
    <location>
        <begin position="183"/>
        <end position="200"/>
    </location>
</feature>
<dbReference type="OrthoDB" id="5150238at2"/>
<feature type="transmembrane region" description="Helical" evidence="1">
    <location>
        <begin position="299"/>
        <end position="315"/>
    </location>
</feature>
<feature type="transmembrane region" description="Helical" evidence="1">
    <location>
        <begin position="156"/>
        <end position="177"/>
    </location>
</feature>
<evidence type="ECO:0000313" key="3">
    <source>
        <dbReference type="Proteomes" id="UP000063699"/>
    </source>
</evidence>
<dbReference type="RefSeq" id="WP_054290251.1">
    <property type="nucleotide sequence ID" value="NZ_CP012752.1"/>
</dbReference>
<feature type="transmembrane region" description="Helical" evidence="1">
    <location>
        <begin position="212"/>
        <end position="232"/>
    </location>
</feature>
<dbReference type="AlphaFoldDB" id="A0A0N9HTC2"/>
<organism evidence="2 3">
    <name type="scientific">Kibdelosporangium phytohabitans</name>
    <dbReference type="NCBI Taxonomy" id="860235"/>
    <lineage>
        <taxon>Bacteria</taxon>
        <taxon>Bacillati</taxon>
        <taxon>Actinomycetota</taxon>
        <taxon>Actinomycetes</taxon>
        <taxon>Pseudonocardiales</taxon>
        <taxon>Pseudonocardiaceae</taxon>
        <taxon>Kibdelosporangium</taxon>
    </lineage>
</organism>
<feature type="transmembrane region" description="Helical" evidence="1">
    <location>
        <begin position="238"/>
        <end position="255"/>
    </location>
</feature>
<dbReference type="KEGG" id="kphy:AOZ06_16775"/>
<reference evidence="2 3" key="1">
    <citation type="submission" date="2015-07" db="EMBL/GenBank/DDBJ databases">
        <title>Genome sequencing of Kibdelosporangium phytohabitans.</title>
        <authorList>
            <person name="Qin S."/>
            <person name="Xing K."/>
        </authorList>
    </citation>
    <scope>NUCLEOTIDE SEQUENCE [LARGE SCALE GENOMIC DNA]</scope>
    <source>
        <strain evidence="2 3">KLBMP1111</strain>
    </source>
</reference>
<evidence type="ECO:0000313" key="2">
    <source>
        <dbReference type="EMBL" id="ALG08344.1"/>
    </source>
</evidence>
<feature type="transmembrane region" description="Helical" evidence="1">
    <location>
        <begin position="262"/>
        <end position="279"/>
    </location>
</feature>
<sequence>MSTQSLESGDTGSSLARRYRKLLGLYPRDHREKHGDEMLGVLLAGAGKRSRPSARDIADLLWAALRLHLRRVVAADGGIDHRDVLAVVSLLGPVAILAGATTGLHELAWWIESYGFVDGLIEIPWRTQFPDAPVWLVWLAVAVLGVLRMRRAAAAGAWLGVAGFFWLMFFGSSQHLWYSMDAGWVELGAVTAVALTWSPGSARGRELVGKRGIVVLASAVAAAVLCGVVGYRENVAEFLLVALPIVGAVLACVPRSRAGRRAALVLSLPAMPIVLWQLLLPGTGLDVRLAHAPDAVEAAVYLGVPLLVLLVLGGLRPRRGQPAT</sequence>
<keyword evidence="1" id="KW-0472">Membrane</keyword>
<evidence type="ECO:0000256" key="1">
    <source>
        <dbReference type="SAM" id="Phobius"/>
    </source>
</evidence>
<keyword evidence="1" id="KW-0812">Transmembrane</keyword>
<feature type="transmembrane region" description="Helical" evidence="1">
    <location>
        <begin position="84"/>
        <end position="104"/>
    </location>
</feature>
<accession>A0A0N9HTC2</accession>
<keyword evidence="3" id="KW-1185">Reference proteome</keyword>